<evidence type="ECO:0000313" key="10">
    <source>
        <dbReference type="EMBL" id="RDL35013.1"/>
    </source>
</evidence>
<dbReference type="Proteomes" id="UP000254866">
    <property type="component" value="Unassembled WGS sequence"/>
</dbReference>
<protein>
    <recommendedName>
        <fullName evidence="6">alcohol O-acetyltransferase</fullName>
        <ecNumber evidence="6">2.3.1.84</ecNumber>
    </recommendedName>
    <alternativeName>
        <fullName evidence="7">Alcohol O-acetyltransferase</fullName>
    </alternativeName>
</protein>
<dbReference type="Gene3D" id="3.40.50.1820">
    <property type="entry name" value="alpha/beta hydrolase"/>
    <property type="match status" value="1"/>
</dbReference>
<dbReference type="GO" id="GO:0008126">
    <property type="term" value="F:acetylesterase activity"/>
    <property type="evidence" value="ECO:0007669"/>
    <property type="project" value="TreeGrafter"/>
</dbReference>
<evidence type="ECO:0000256" key="7">
    <source>
        <dbReference type="ARBA" id="ARBA00080774"/>
    </source>
</evidence>
<dbReference type="GO" id="GO:0004026">
    <property type="term" value="F:alcohol O-acetyltransferase activity"/>
    <property type="evidence" value="ECO:0007669"/>
    <property type="project" value="UniProtKB-EC"/>
</dbReference>
<evidence type="ECO:0000256" key="1">
    <source>
        <dbReference type="ARBA" id="ARBA00010884"/>
    </source>
</evidence>
<comment type="caution">
    <text evidence="10">The sequence shown here is derived from an EMBL/GenBank/DDBJ whole genome shotgun (WGS) entry which is preliminary data.</text>
</comment>
<proteinExistence type="inferred from homology"/>
<dbReference type="RefSeq" id="XP_031867836.1">
    <property type="nucleotide sequence ID" value="XM_032015567.1"/>
</dbReference>
<dbReference type="OrthoDB" id="5954035at2759"/>
<dbReference type="InterPro" id="IPR000073">
    <property type="entry name" value="AB_hydrolase_1"/>
</dbReference>
<feature type="active site" description="Charge relay system" evidence="8">
    <location>
        <position position="335"/>
    </location>
</feature>
<evidence type="ECO:0000256" key="8">
    <source>
        <dbReference type="PIRSR" id="PIRSR005211-1"/>
    </source>
</evidence>
<dbReference type="SUPFAM" id="SSF53474">
    <property type="entry name" value="alpha/beta-Hydrolases"/>
    <property type="match status" value="1"/>
</dbReference>
<dbReference type="AlphaFoldDB" id="A0A370TI35"/>
<dbReference type="STRING" id="2656787.A0A370TI35"/>
<dbReference type="FunFam" id="3.40.50.1820:FF:000137">
    <property type="entry name" value="EEB1p Acyl-coenzymeA:ethanol O-acyltransferase"/>
    <property type="match status" value="1"/>
</dbReference>
<dbReference type="InterPro" id="IPR012020">
    <property type="entry name" value="ABHD4"/>
</dbReference>
<accession>A0A370TI35</accession>
<organism evidence="10 11">
    <name type="scientific">Venustampulla echinocandica</name>
    <dbReference type="NCBI Taxonomy" id="2656787"/>
    <lineage>
        <taxon>Eukaryota</taxon>
        <taxon>Fungi</taxon>
        <taxon>Dikarya</taxon>
        <taxon>Ascomycota</taxon>
        <taxon>Pezizomycotina</taxon>
        <taxon>Leotiomycetes</taxon>
        <taxon>Helotiales</taxon>
        <taxon>Pleuroascaceae</taxon>
        <taxon>Venustampulla</taxon>
    </lineage>
</organism>
<comment type="function">
    <text evidence="5">Displays enzymatic activity both for medium-chain fatty acid (MCFA) ethyl ester synthesis and hydrolysis (esterase activity). MCFA are toxic for yeast and this enzyme could thus be involved in their detoxification by esterification.</text>
</comment>
<dbReference type="InterPro" id="IPR050960">
    <property type="entry name" value="AB_hydrolase_4_sf"/>
</dbReference>
<dbReference type="GO" id="GO:0051792">
    <property type="term" value="P:medium-chain fatty acid biosynthetic process"/>
    <property type="evidence" value="ECO:0007669"/>
    <property type="project" value="TreeGrafter"/>
</dbReference>
<evidence type="ECO:0000259" key="9">
    <source>
        <dbReference type="Pfam" id="PF00561"/>
    </source>
</evidence>
<feature type="active site" description="Charge relay system" evidence="8">
    <location>
        <position position="206"/>
    </location>
</feature>
<feature type="active site" description="Charge relay system" evidence="8">
    <location>
        <position position="364"/>
    </location>
</feature>
<dbReference type="EMBL" id="NPIC01000006">
    <property type="protein sequence ID" value="RDL35013.1"/>
    <property type="molecule type" value="Genomic_DNA"/>
</dbReference>
<gene>
    <name evidence="10" type="ORF">BP5553_06944</name>
</gene>
<name>A0A370TI35_9HELO</name>
<comment type="similarity">
    <text evidence="1">Belongs to the AB hydrolase superfamily. AB hydrolase 4 family.</text>
</comment>
<evidence type="ECO:0000256" key="3">
    <source>
        <dbReference type="ARBA" id="ARBA00022801"/>
    </source>
</evidence>
<dbReference type="PANTHER" id="PTHR10794">
    <property type="entry name" value="ABHYDROLASE DOMAIN-CONTAINING PROTEIN"/>
    <property type="match status" value="1"/>
</dbReference>
<dbReference type="Pfam" id="PF00561">
    <property type="entry name" value="Abhydrolase_1"/>
    <property type="match status" value="1"/>
</dbReference>
<evidence type="ECO:0000256" key="5">
    <source>
        <dbReference type="ARBA" id="ARBA00054277"/>
    </source>
</evidence>
<dbReference type="GO" id="GO:0047372">
    <property type="term" value="F:monoacylglycerol lipase activity"/>
    <property type="evidence" value="ECO:0007669"/>
    <property type="project" value="TreeGrafter"/>
</dbReference>
<reference evidence="10 11" key="1">
    <citation type="journal article" date="2018" name="IMA Fungus">
        <title>IMA Genome-F 9: Draft genome sequence of Annulohypoxylon stygium, Aspergillus mulundensis, Berkeleyomyces basicola (syn. Thielaviopsis basicola), Ceratocystis smalleyi, two Cercospora beticola strains, Coleophoma cylindrospora, Fusarium fracticaudum, Phialophora cf. hyalina, and Morchella septimelata.</title>
        <authorList>
            <person name="Wingfield B.D."/>
            <person name="Bills G.F."/>
            <person name="Dong Y."/>
            <person name="Huang W."/>
            <person name="Nel W.J."/>
            <person name="Swalarsk-Parry B.S."/>
            <person name="Vaghefi N."/>
            <person name="Wilken P.M."/>
            <person name="An Z."/>
            <person name="de Beer Z.W."/>
            <person name="De Vos L."/>
            <person name="Chen L."/>
            <person name="Duong T.A."/>
            <person name="Gao Y."/>
            <person name="Hammerbacher A."/>
            <person name="Kikkert J.R."/>
            <person name="Li Y."/>
            <person name="Li H."/>
            <person name="Li K."/>
            <person name="Li Q."/>
            <person name="Liu X."/>
            <person name="Ma X."/>
            <person name="Naidoo K."/>
            <person name="Pethybridge S.J."/>
            <person name="Sun J."/>
            <person name="Steenkamp E.T."/>
            <person name="van der Nest M.A."/>
            <person name="van Wyk S."/>
            <person name="Wingfield M.J."/>
            <person name="Xiong C."/>
            <person name="Yue Q."/>
            <person name="Zhang X."/>
        </authorList>
    </citation>
    <scope>NUCLEOTIDE SEQUENCE [LARGE SCALE GENOMIC DNA]</scope>
    <source>
        <strain evidence="10 11">BP 5553</strain>
    </source>
</reference>
<sequence>MEWLGRAKATFTHSPSTLQLKKKDGSLIDLASICQEATPPCRLNPLLFNGHLQTMWTAMKDDGPPIFYNRKLFEANDKDYEGSFAVDFVVKPFSEVDATLPSRTTYFNEEDFKDIASSDSRPMLVILHGLSGGSHEAYLRHVIAPLIGAEDDRQWEACVVNSRGCAMHKITSPILYNARATWDCRQTVSWLRKTFPNRPLFGIGFSLGANILTNYIGEEGEHCMLKAAVICSSPWNLDVGSMALQSTWIGREIYSKTLGTNMKKLLALHEDEVRKGGKLDFEKIKKVKYLHEFDREVQGPSWGYPTEGAYYRDASSTDSLFGVRIPLFSISAADDPVACNQSLPYEEVKHTPYVVLCTTSLGGHLSWFEIGGHRWHARPCVNYLNKMAFEVDIEAPAAINGHDLETSGQMNGCFAPMRRKWQR</sequence>
<evidence type="ECO:0000256" key="4">
    <source>
        <dbReference type="ARBA" id="ARBA00050620"/>
    </source>
</evidence>
<keyword evidence="11" id="KW-1185">Reference proteome</keyword>
<keyword evidence="2" id="KW-0808">Transferase</keyword>
<keyword evidence="3 10" id="KW-0378">Hydrolase</keyword>
<dbReference type="PANTHER" id="PTHR10794:SF63">
    <property type="entry name" value="ALPHA_BETA HYDROLASE 1, ISOFORM A"/>
    <property type="match status" value="1"/>
</dbReference>
<feature type="domain" description="AB hydrolase-1" evidence="9">
    <location>
        <begin position="122"/>
        <end position="364"/>
    </location>
</feature>
<dbReference type="InterPro" id="IPR029058">
    <property type="entry name" value="AB_hydrolase_fold"/>
</dbReference>
<dbReference type="EC" id="2.3.1.84" evidence="6"/>
<dbReference type="PIRSF" id="PIRSF005211">
    <property type="entry name" value="Ab_hydro_YheT"/>
    <property type="match status" value="1"/>
</dbReference>
<dbReference type="GO" id="GO:0051793">
    <property type="term" value="P:medium-chain fatty acid catabolic process"/>
    <property type="evidence" value="ECO:0007669"/>
    <property type="project" value="UniProtKB-ARBA"/>
</dbReference>
<evidence type="ECO:0000256" key="6">
    <source>
        <dbReference type="ARBA" id="ARBA00066969"/>
    </source>
</evidence>
<evidence type="ECO:0000313" key="11">
    <source>
        <dbReference type="Proteomes" id="UP000254866"/>
    </source>
</evidence>
<comment type="catalytic activity">
    <reaction evidence="4">
        <text>an aliphatic alcohol + acetyl-CoA = an acetyl ester + CoA</text>
        <dbReference type="Rhea" id="RHEA:17229"/>
        <dbReference type="ChEBI" id="CHEBI:2571"/>
        <dbReference type="ChEBI" id="CHEBI:47622"/>
        <dbReference type="ChEBI" id="CHEBI:57287"/>
        <dbReference type="ChEBI" id="CHEBI:57288"/>
        <dbReference type="EC" id="2.3.1.84"/>
    </reaction>
</comment>
<dbReference type="GeneID" id="43599793"/>
<evidence type="ECO:0000256" key="2">
    <source>
        <dbReference type="ARBA" id="ARBA00022679"/>
    </source>
</evidence>